<evidence type="ECO:0000313" key="7">
    <source>
        <dbReference type="Proteomes" id="UP001589562"/>
    </source>
</evidence>
<comment type="similarity">
    <text evidence="5">Belongs to the 4-toluene sulfonate uptake permease (TSUP) (TC 2.A.102) family.</text>
</comment>
<dbReference type="InterPro" id="IPR051598">
    <property type="entry name" value="TSUP/Inactive_protease-like"/>
</dbReference>
<dbReference type="Proteomes" id="UP001589562">
    <property type="component" value="Unassembled WGS sequence"/>
</dbReference>
<keyword evidence="7" id="KW-1185">Reference proteome</keyword>
<reference evidence="6 7" key="1">
    <citation type="submission" date="2024-09" db="EMBL/GenBank/DDBJ databases">
        <authorList>
            <person name="Sun Q."/>
            <person name="Mori K."/>
        </authorList>
    </citation>
    <scope>NUCLEOTIDE SEQUENCE [LARGE SCALE GENOMIC DNA]</scope>
    <source>
        <strain evidence="6 7">CECT 8365</strain>
    </source>
</reference>
<dbReference type="InterPro" id="IPR002781">
    <property type="entry name" value="TM_pro_TauE-like"/>
</dbReference>
<accession>A0ABV5HCF5</accession>
<keyword evidence="4 5" id="KW-0472">Membrane</keyword>
<evidence type="ECO:0000256" key="2">
    <source>
        <dbReference type="ARBA" id="ARBA00022692"/>
    </source>
</evidence>
<feature type="transmembrane region" description="Helical" evidence="5">
    <location>
        <begin position="158"/>
        <end position="175"/>
    </location>
</feature>
<keyword evidence="3 5" id="KW-1133">Transmembrane helix</keyword>
<organism evidence="6 7">
    <name type="scientific">Flavobacterium gyeonganense</name>
    <dbReference type="NCBI Taxonomy" id="1310418"/>
    <lineage>
        <taxon>Bacteria</taxon>
        <taxon>Pseudomonadati</taxon>
        <taxon>Bacteroidota</taxon>
        <taxon>Flavobacteriia</taxon>
        <taxon>Flavobacteriales</taxon>
        <taxon>Flavobacteriaceae</taxon>
        <taxon>Flavobacterium</taxon>
    </lineage>
</organism>
<feature type="transmembrane region" description="Helical" evidence="5">
    <location>
        <begin position="60"/>
        <end position="80"/>
    </location>
</feature>
<dbReference type="RefSeq" id="WP_379680353.1">
    <property type="nucleotide sequence ID" value="NZ_JBHMFE010000014.1"/>
</dbReference>
<evidence type="ECO:0000256" key="1">
    <source>
        <dbReference type="ARBA" id="ARBA00004141"/>
    </source>
</evidence>
<dbReference type="EMBL" id="JBHMFE010000014">
    <property type="protein sequence ID" value="MFB9108980.1"/>
    <property type="molecule type" value="Genomic_DNA"/>
</dbReference>
<feature type="transmembrane region" description="Helical" evidence="5">
    <location>
        <begin position="21"/>
        <end position="40"/>
    </location>
</feature>
<feature type="transmembrane region" description="Helical" evidence="5">
    <location>
        <begin position="127"/>
        <end position="146"/>
    </location>
</feature>
<name>A0ABV5HCF5_9FLAO</name>
<evidence type="ECO:0000256" key="5">
    <source>
        <dbReference type="RuleBase" id="RU363041"/>
    </source>
</evidence>
<comment type="subcellular location">
    <subcellularLocation>
        <location evidence="5">Cell membrane</location>
        <topology evidence="5">Multi-pass membrane protein</topology>
    </subcellularLocation>
    <subcellularLocation>
        <location evidence="1">Membrane</location>
        <topology evidence="1">Multi-pass membrane protein</topology>
    </subcellularLocation>
</comment>
<sequence length="300" mass="32024">MEKELKINTVDVKFFASIKEKLWIGIPVVLLIGLLSTLIYNHHAEFSWEGFIGGFNQEFLVFFAIGVFAQLVDGTLGMGYGATSTSFLLAYGVPPVISSTGVHVAEMFTTGASAISHHKFGNINKKLVKNLLIPGVLGSVTGAYLLSDVIDGDFIKPFIAVYMIVLALIIIRKASRKSIVKKKTKKLGILATFGGFMDSVGGGGWGPIVTSTLLGRGRNPRYTIGSVNAAEFAVSFASGITFMLFGGIAGWQIIIGLILGGVLAAPLAAYLVNKIKRKPMMIAVGVLIILLSLKTLSKLL</sequence>
<feature type="transmembrane region" description="Helical" evidence="5">
    <location>
        <begin position="251"/>
        <end position="272"/>
    </location>
</feature>
<protein>
    <recommendedName>
        <fullName evidence="5">Probable membrane transporter protein</fullName>
    </recommendedName>
</protein>
<evidence type="ECO:0000313" key="6">
    <source>
        <dbReference type="EMBL" id="MFB9108980.1"/>
    </source>
</evidence>
<comment type="caution">
    <text evidence="6">The sequence shown here is derived from an EMBL/GenBank/DDBJ whole genome shotgun (WGS) entry which is preliminary data.</text>
</comment>
<dbReference type="Pfam" id="PF01925">
    <property type="entry name" value="TauE"/>
    <property type="match status" value="1"/>
</dbReference>
<dbReference type="PANTHER" id="PTHR43701">
    <property type="entry name" value="MEMBRANE TRANSPORTER PROTEIN MJ0441-RELATED"/>
    <property type="match status" value="1"/>
</dbReference>
<evidence type="ECO:0000256" key="4">
    <source>
        <dbReference type="ARBA" id="ARBA00023136"/>
    </source>
</evidence>
<evidence type="ECO:0000256" key="3">
    <source>
        <dbReference type="ARBA" id="ARBA00022989"/>
    </source>
</evidence>
<gene>
    <name evidence="6" type="ORF">ACFFVK_10360</name>
</gene>
<proteinExistence type="inferred from homology"/>
<dbReference type="PANTHER" id="PTHR43701:SF12">
    <property type="entry name" value="MEMBRANE TRANSPORTER PROTEIN YTNM-RELATED"/>
    <property type="match status" value="1"/>
</dbReference>
<keyword evidence="2 5" id="KW-0812">Transmembrane</keyword>
<keyword evidence="5" id="KW-1003">Cell membrane</keyword>